<gene>
    <name evidence="1" type="ORF">LCGC14_1082370</name>
</gene>
<protein>
    <submittedName>
        <fullName evidence="1">Uncharacterized protein</fullName>
    </submittedName>
</protein>
<organism evidence="1">
    <name type="scientific">marine sediment metagenome</name>
    <dbReference type="NCBI Taxonomy" id="412755"/>
    <lineage>
        <taxon>unclassified sequences</taxon>
        <taxon>metagenomes</taxon>
        <taxon>ecological metagenomes</taxon>
    </lineage>
</organism>
<sequence>MTEDFYDLTQINPLEFKFDTAIPEKRIDNWIHENFKEGVDFIFGETTFGTHACTVYVKFLNEESAVAFKLMWQ</sequence>
<dbReference type="AlphaFoldDB" id="A0A0F9QKQ7"/>
<comment type="caution">
    <text evidence="1">The sequence shown here is derived from an EMBL/GenBank/DDBJ whole genome shotgun (WGS) entry which is preliminary data.</text>
</comment>
<evidence type="ECO:0000313" key="1">
    <source>
        <dbReference type="EMBL" id="KKN05908.1"/>
    </source>
</evidence>
<name>A0A0F9QKQ7_9ZZZZ</name>
<proteinExistence type="predicted"/>
<reference evidence="1" key="1">
    <citation type="journal article" date="2015" name="Nature">
        <title>Complex archaea that bridge the gap between prokaryotes and eukaryotes.</title>
        <authorList>
            <person name="Spang A."/>
            <person name="Saw J.H."/>
            <person name="Jorgensen S.L."/>
            <person name="Zaremba-Niedzwiedzka K."/>
            <person name="Martijn J."/>
            <person name="Lind A.E."/>
            <person name="van Eijk R."/>
            <person name="Schleper C."/>
            <person name="Guy L."/>
            <person name="Ettema T.J."/>
        </authorList>
    </citation>
    <scope>NUCLEOTIDE SEQUENCE</scope>
</reference>
<dbReference type="EMBL" id="LAZR01004747">
    <property type="protein sequence ID" value="KKN05908.1"/>
    <property type="molecule type" value="Genomic_DNA"/>
</dbReference>
<accession>A0A0F9QKQ7</accession>